<accession>A0AAX1Z4I0</accession>
<proteinExistence type="predicted"/>
<sequence length="508" mass="54505">MDNNALMVKNVSDTKIASYQAKYADVLESVGEHFDRMYGNNKTWGEDVDAAVIGKYCETVEENLPFILESAGTSTGNLGDMLKGSLGLVAAQYATSIIPFIGATQPAENEIAMIYYKTAVANTARGSINAGDTIINPFGRVNANLDEYTGTEQAVQAKLAEGTNFTGASKTATIKLIPEGRNSGIQVGTIAISVSVASGSKTLTAIDKAKENASVGNIYGTGIDAEASTINYDTGVLTLKFTENGIAANDIVDVVFLELITAADEVPSFKYKLTSEALRINYWPVQTSWDSVSDFLALKKFGSKLSDLASKDLLSMINNLISYNAIKQLRNATIRNEADPIINGPIKWSVKAAAGVSLVDHRRTFEDVYEFAHRRMELLTGLGGVSAIIVGSEGRKIYRALGMKDIERGKAGAYVLGFWTGIPVIYAPSQALPANEILVIYKGDDWFTTPLVYAPFMPVMTAEAQGRLQNVFAKQMGIVHAAGLKAVNPGFVQRVVLTDTGIAGVQDS</sequence>
<evidence type="ECO:0000313" key="1">
    <source>
        <dbReference type="EMBL" id="RTI48493.1"/>
    </source>
</evidence>
<dbReference type="EMBL" id="PQZD01000003">
    <property type="protein sequence ID" value="RTI48493.1"/>
    <property type="molecule type" value="Genomic_DNA"/>
</dbReference>
<dbReference type="Proteomes" id="UP000287197">
    <property type="component" value="Unassembled WGS sequence"/>
</dbReference>
<reference evidence="1" key="2">
    <citation type="journal article" date="2019" name="Appl. Environ. Microbiol.">
        <title>Population genetics and characterization of Campylobacter jejuni isolates in western jackdaws and game birds in Finland.</title>
        <authorList>
            <person name="Kovanen S."/>
            <person name="Rossi M."/>
            <person name="Pohja-Mykra M."/>
            <person name="Nieminen T."/>
            <person name="Raunio-Saarnisto M."/>
            <person name="Sauvala M."/>
            <person name="Fredriksson-Ahomaa M."/>
            <person name="Hanninen M.L."/>
            <person name="Kivisto R."/>
        </authorList>
    </citation>
    <scope>NUCLEOTIDE SEQUENCE</scope>
    <source>
        <strain evidence="1">SO-26</strain>
    </source>
</reference>
<dbReference type="RefSeq" id="WP_126262813.1">
    <property type="nucleotide sequence ID" value="NZ_PQZD01000003.1"/>
</dbReference>
<organism evidence="1 2">
    <name type="scientific">Campylobacter jejuni</name>
    <dbReference type="NCBI Taxonomy" id="197"/>
    <lineage>
        <taxon>Bacteria</taxon>
        <taxon>Pseudomonadati</taxon>
        <taxon>Campylobacterota</taxon>
        <taxon>Epsilonproteobacteria</taxon>
        <taxon>Campylobacterales</taxon>
        <taxon>Campylobacteraceae</taxon>
        <taxon>Campylobacter</taxon>
    </lineage>
</organism>
<evidence type="ECO:0000313" key="2">
    <source>
        <dbReference type="Proteomes" id="UP000287197"/>
    </source>
</evidence>
<name>A0AAX1Z4I0_CAMJU</name>
<comment type="caution">
    <text evidence="1">The sequence shown here is derived from an EMBL/GenBank/DDBJ whole genome shotgun (WGS) entry which is preliminary data.</text>
</comment>
<protein>
    <submittedName>
        <fullName evidence="1">Uncharacterized protein</fullName>
    </submittedName>
</protein>
<reference evidence="1" key="1">
    <citation type="submission" date="2018-01" db="EMBL/GenBank/DDBJ databases">
        <authorList>
            <person name="Kovanen S."/>
            <person name="Nieminen T."/>
            <person name="Pohja-Mykra M."/>
            <person name="Raunio-Saarnisto M."/>
            <person name="Sauvala M."/>
            <person name="Fredriksson-Ahomaa M."/>
            <person name="Hanninen M.-L."/>
            <person name="Kivisto R."/>
        </authorList>
    </citation>
    <scope>NUCLEOTIDE SEQUENCE</scope>
    <source>
        <strain evidence="1">SO-26</strain>
    </source>
</reference>
<dbReference type="AlphaFoldDB" id="A0AAX1Z4I0"/>
<gene>
    <name evidence="1" type="ORF">C3I27_03505</name>
</gene>